<dbReference type="AlphaFoldDB" id="A0ABD3N5A0"/>
<dbReference type="PANTHER" id="PTHR24353:SF37">
    <property type="entry name" value="CAMP-DEPENDENT PROTEIN KINASE CATALYTIC SUBUNIT PRKX"/>
    <property type="match status" value="1"/>
</dbReference>
<evidence type="ECO:0000256" key="2">
    <source>
        <dbReference type="ARBA" id="ARBA00022679"/>
    </source>
</evidence>
<evidence type="ECO:0000313" key="7">
    <source>
        <dbReference type="EMBL" id="KAL3771304.1"/>
    </source>
</evidence>
<dbReference type="PROSITE" id="PS50011">
    <property type="entry name" value="PROTEIN_KINASE_DOM"/>
    <property type="match status" value="1"/>
</dbReference>
<accession>A0ABD3N5A0</accession>
<evidence type="ECO:0000313" key="8">
    <source>
        <dbReference type="Proteomes" id="UP001530293"/>
    </source>
</evidence>
<dbReference type="Proteomes" id="UP001530293">
    <property type="component" value="Unassembled WGS sequence"/>
</dbReference>
<name>A0ABD3N5A0_9STRA</name>
<protein>
    <recommendedName>
        <fullName evidence="6">Protein kinase domain-containing protein</fullName>
    </recommendedName>
</protein>
<dbReference type="EMBL" id="JALLBG020000026">
    <property type="protein sequence ID" value="KAL3771304.1"/>
    <property type="molecule type" value="Genomic_DNA"/>
</dbReference>
<organism evidence="7 8">
    <name type="scientific">Discostella pseudostelligera</name>
    <dbReference type="NCBI Taxonomy" id="259834"/>
    <lineage>
        <taxon>Eukaryota</taxon>
        <taxon>Sar</taxon>
        <taxon>Stramenopiles</taxon>
        <taxon>Ochrophyta</taxon>
        <taxon>Bacillariophyta</taxon>
        <taxon>Coscinodiscophyceae</taxon>
        <taxon>Thalassiosirophycidae</taxon>
        <taxon>Stephanodiscales</taxon>
        <taxon>Stephanodiscaceae</taxon>
        <taxon>Discostella</taxon>
    </lineage>
</organism>
<evidence type="ECO:0000256" key="4">
    <source>
        <dbReference type="ARBA" id="ARBA00022777"/>
    </source>
</evidence>
<dbReference type="Pfam" id="PF00069">
    <property type="entry name" value="Pkinase"/>
    <property type="match status" value="1"/>
</dbReference>
<evidence type="ECO:0000256" key="5">
    <source>
        <dbReference type="ARBA" id="ARBA00022840"/>
    </source>
</evidence>
<feature type="domain" description="Protein kinase" evidence="6">
    <location>
        <begin position="1"/>
        <end position="130"/>
    </location>
</feature>
<dbReference type="SUPFAM" id="SSF56112">
    <property type="entry name" value="Protein kinase-like (PK-like)"/>
    <property type="match status" value="1"/>
</dbReference>
<keyword evidence="1" id="KW-0723">Serine/threonine-protein kinase</keyword>
<dbReference type="GO" id="GO:0005524">
    <property type="term" value="F:ATP binding"/>
    <property type="evidence" value="ECO:0007669"/>
    <property type="project" value="UniProtKB-KW"/>
</dbReference>
<dbReference type="PANTHER" id="PTHR24353">
    <property type="entry name" value="CYCLIC NUCLEOTIDE-DEPENDENT PROTEIN KINASE"/>
    <property type="match status" value="1"/>
</dbReference>
<sequence>MLEAPNGTVKLIHFGFAVIEGDEPQRTLCGTPEYLAPEIFSPDGYNKKVDSWAVGVLVYKLLVGSEPFSGTLLEIRARVMEQNIEWPVGIDHHAQELITSLLHMDPEEQLSFTAFWCILSCGLLMDRPEMLVS</sequence>
<evidence type="ECO:0000256" key="3">
    <source>
        <dbReference type="ARBA" id="ARBA00022741"/>
    </source>
</evidence>
<dbReference type="GO" id="GO:0004674">
    <property type="term" value="F:protein serine/threonine kinase activity"/>
    <property type="evidence" value="ECO:0007669"/>
    <property type="project" value="UniProtKB-KW"/>
</dbReference>
<keyword evidence="4" id="KW-0418">Kinase</keyword>
<keyword evidence="8" id="KW-1185">Reference proteome</keyword>
<dbReference type="InterPro" id="IPR011009">
    <property type="entry name" value="Kinase-like_dom_sf"/>
</dbReference>
<evidence type="ECO:0000259" key="6">
    <source>
        <dbReference type="PROSITE" id="PS50011"/>
    </source>
</evidence>
<proteinExistence type="predicted"/>
<reference evidence="7 8" key="1">
    <citation type="submission" date="2024-10" db="EMBL/GenBank/DDBJ databases">
        <title>Updated reference genomes for cyclostephanoid diatoms.</title>
        <authorList>
            <person name="Roberts W.R."/>
            <person name="Alverson A.J."/>
        </authorList>
    </citation>
    <scope>NUCLEOTIDE SEQUENCE [LARGE SCALE GENOMIC DNA]</scope>
    <source>
        <strain evidence="7 8">AJA232-27</strain>
    </source>
</reference>
<dbReference type="InterPro" id="IPR000719">
    <property type="entry name" value="Prot_kinase_dom"/>
</dbReference>
<keyword evidence="5" id="KW-0067">ATP-binding</keyword>
<dbReference type="Gene3D" id="1.10.510.10">
    <property type="entry name" value="Transferase(Phosphotransferase) domain 1"/>
    <property type="match status" value="1"/>
</dbReference>
<evidence type="ECO:0000256" key="1">
    <source>
        <dbReference type="ARBA" id="ARBA00022527"/>
    </source>
</evidence>
<keyword evidence="3" id="KW-0547">Nucleotide-binding</keyword>
<gene>
    <name evidence="7" type="ORF">ACHAWU_006981</name>
</gene>
<comment type="caution">
    <text evidence="7">The sequence shown here is derived from an EMBL/GenBank/DDBJ whole genome shotgun (WGS) entry which is preliminary data.</text>
</comment>
<keyword evidence="2" id="KW-0808">Transferase</keyword>